<gene>
    <name evidence="1" type="ORF">NX772_01900</name>
</gene>
<evidence type="ECO:0000313" key="1">
    <source>
        <dbReference type="EMBL" id="UWD34561.1"/>
    </source>
</evidence>
<dbReference type="Gene3D" id="3.30.1490.110">
    <property type="match status" value="1"/>
</dbReference>
<proteinExistence type="predicted"/>
<organism evidence="1 2">
    <name type="scientific">Mesomycoplasma molare</name>
    <dbReference type="NCBI Taxonomy" id="171288"/>
    <lineage>
        <taxon>Bacteria</taxon>
        <taxon>Bacillati</taxon>
        <taxon>Mycoplasmatota</taxon>
        <taxon>Mycoplasmoidales</taxon>
        <taxon>Metamycoplasmataceae</taxon>
        <taxon>Mesomycoplasma</taxon>
    </lineage>
</organism>
<keyword evidence="2" id="KW-1185">Reference proteome</keyword>
<reference evidence="1" key="1">
    <citation type="submission" date="2022-08" db="EMBL/GenBank/DDBJ databases">
        <title>Complete genome sequence of Mycoplasma molare type strain H 542.</title>
        <authorList>
            <person name="Spergser J."/>
        </authorList>
    </citation>
    <scope>NUCLEOTIDE SEQUENCE</scope>
    <source>
        <strain evidence="1">H 542</strain>
    </source>
</reference>
<evidence type="ECO:0000313" key="2">
    <source>
        <dbReference type="Proteomes" id="UP001058364"/>
    </source>
</evidence>
<dbReference type="Proteomes" id="UP001058364">
    <property type="component" value="Chromosome"/>
</dbReference>
<accession>A0ABY5TX42</accession>
<dbReference type="RefSeq" id="WP_027123287.1">
    <property type="nucleotide sequence ID" value="NZ_CP103423.1"/>
</dbReference>
<dbReference type="EMBL" id="CP103423">
    <property type="protein sequence ID" value="UWD34561.1"/>
    <property type="molecule type" value="Genomic_DNA"/>
</dbReference>
<evidence type="ECO:0008006" key="3">
    <source>
        <dbReference type="Google" id="ProtNLM"/>
    </source>
</evidence>
<sequence>MKRNIKTVIKIDKKFNCSIFAFEKNGNQDFLIFEKNNENQINIELFIKDTFFILNNKLKTNIKQTFLFLDNDFYFESDFFSQHTLIDNSKKIINQKEIDKNLELAKATFLNNQKFIISIKPLSYTLDNDEKSIFSPLGKNAHSLNGCYLIHSTENKKLNLILDILNKLNISIKEIITYNQSINQMINEYHYNKNKRIVLNLGKNNSSFIISNNEHIFLNKEIDFSFDKLITFISEKANIKKDILSKFIKLFNNNLNLLSQNFMFSGININLEEIKKITSEFIKKVIEKEIINIAKNNELNIKDFTLLVVTDNIFSFLKELIYFDFKHKFINFNNNQISCYKFEIKYILTGINLIEKENKSFSKNKTNSNLLHTQPYSSDELFLKTNKLFNLFYKFFNKRIKHA</sequence>
<protein>
    <recommendedName>
        <fullName evidence="3">Cell division protein FtsA</fullName>
    </recommendedName>
</protein>
<name>A0ABY5TX42_9BACT</name>